<dbReference type="EC" id="2.7.13.3" evidence="2"/>
<keyword evidence="3" id="KW-0597">Phosphoprotein</keyword>
<evidence type="ECO:0000313" key="9">
    <source>
        <dbReference type="EMBL" id="TCP38262.1"/>
    </source>
</evidence>
<feature type="region of interest" description="Disordered" evidence="7">
    <location>
        <begin position="1"/>
        <end position="38"/>
    </location>
</feature>
<dbReference type="SMART" id="SM00387">
    <property type="entry name" value="HATPase_c"/>
    <property type="match status" value="1"/>
</dbReference>
<keyword evidence="6" id="KW-0902">Two-component regulatory system</keyword>
<dbReference type="SUPFAM" id="SSF55874">
    <property type="entry name" value="ATPase domain of HSP90 chaperone/DNA topoisomerase II/histidine kinase"/>
    <property type="match status" value="1"/>
</dbReference>
<dbReference type="FunCoup" id="A0A4R2PQZ8">
    <property type="interactions" value="177"/>
</dbReference>
<evidence type="ECO:0000259" key="8">
    <source>
        <dbReference type="PROSITE" id="PS50109"/>
    </source>
</evidence>
<sequence>MGADRVPMPQHEGEAVGPRTTSAPQTPDQPIAADPLGGAELESVQRQDDHAELAARLGEALQARDRFLANMSHELRTPLNAIMGYSDLLLAADLSPLDAQQRIHLETIHQASQHMLNLVSDILDYAKAQQARLGLRCGDHRVSDLVDYPLRLLHGFAHDRGVTIALEGGGDLPVYCDLTRAHQAVSNMLSNAIKVSPPGAVVSLVIAARPETGEVLIAIRDEGPGMTEAEIQQALEPFVQLEHPLKKTIAGTGLGLPLSVELMRLHGGTLTVRSVPGRGTEVRLTFPSRPA</sequence>
<dbReference type="CDD" id="cd00075">
    <property type="entry name" value="HATPase"/>
    <property type="match status" value="1"/>
</dbReference>
<dbReference type="InterPro" id="IPR036890">
    <property type="entry name" value="HATPase_C_sf"/>
</dbReference>
<dbReference type="InterPro" id="IPR003661">
    <property type="entry name" value="HisK_dim/P_dom"/>
</dbReference>
<dbReference type="EMBL" id="SLXO01000001">
    <property type="protein sequence ID" value="TCP38262.1"/>
    <property type="molecule type" value="Genomic_DNA"/>
</dbReference>
<dbReference type="Pfam" id="PF02518">
    <property type="entry name" value="HATPase_c"/>
    <property type="match status" value="1"/>
</dbReference>
<dbReference type="InterPro" id="IPR036097">
    <property type="entry name" value="HisK_dim/P_sf"/>
</dbReference>
<keyword evidence="10" id="KW-1185">Reference proteome</keyword>
<dbReference type="CDD" id="cd00082">
    <property type="entry name" value="HisKA"/>
    <property type="match status" value="1"/>
</dbReference>
<evidence type="ECO:0000256" key="5">
    <source>
        <dbReference type="ARBA" id="ARBA00022777"/>
    </source>
</evidence>
<evidence type="ECO:0000256" key="3">
    <source>
        <dbReference type="ARBA" id="ARBA00022553"/>
    </source>
</evidence>
<gene>
    <name evidence="9" type="ORF">EV659_101160</name>
</gene>
<dbReference type="SUPFAM" id="SSF47384">
    <property type="entry name" value="Homodimeric domain of signal transducing histidine kinase"/>
    <property type="match status" value="1"/>
</dbReference>
<dbReference type="Gene3D" id="1.10.287.130">
    <property type="match status" value="1"/>
</dbReference>
<dbReference type="FunFam" id="1.10.287.130:FF:000001">
    <property type="entry name" value="Two-component sensor histidine kinase"/>
    <property type="match status" value="1"/>
</dbReference>
<evidence type="ECO:0000256" key="2">
    <source>
        <dbReference type="ARBA" id="ARBA00012438"/>
    </source>
</evidence>
<dbReference type="PANTHER" id="PTHR43047:SF72">
    <property type="entry name" value="OSMOSENSING HISTIDINE PROTEIN KINASE SLN1"/>
    <property type="match status" value="1"/>
</dbReference>
<dbReference type="InterPro" id="IPR005467">
    <property type="entry name" value="His_kinase_dom"/>
</dbReference>
<evidence type="ECO:0000256" key="6">
    <source>
        <dbReference type="ARBA" id="ARBA00023012"/>
    </source>
</evidence>
<protein>
    <recommendedName>
        <fullName evidence="2">histidine kinase</fullName>
        <ecNumber evidence="2">2.7.13.3</ecNumber>
    </recommendedName>
</protein>
<evidence type="ECO:0000256" key="4">
    <source>
        <dbReference type="ARBA" id="ARBA00022679"/>
    </source>
</evidence>
<dbReference type="OrthoDB" id="9774458at2"/>
<feature type="compositionally biased region" description="Polar residues" evidence="7">
    <location>
        <begin position="19"/>
        <end position="28"/>
    </location>
</feature>
<feature type="domain" description="Histidine kinase" evidence="8">
    <location>
        <begin position="70"/>
        <end position="290"/>
    </location>
</feature>
<dbReference type="Pfam" id="PF00512">
    <property type="entry name" value="HisKA"/>
    <property type="match status" value="1"/>
</dbReference>
<comment type="catalytic activity">
    <reaction evidence="1">
        <text>ATP + protein L-histidine = ADP + protein N-phospho-L-histidine.</text>
        <dbReference type="EC" id="2.7.13.3"/>
    </reaction>
</comment>
<comment type="caution">
    <text evidence="9">The sequence shown here is derived from an EMBL/GenBank/DDBJ whole genome shotgun (WGS) entry which is preliminary data.</text>
</comment>
<evidence type="ECO:0000313" key="10">
    <source>
        <dbReference type="Proteomes" id="UP000295399"/>
    </source>
</evidence>
<dbReference type="InParanoid" id="A0A4R2PQZ8"/>
<dbReference type="InterPro" id="IPR004358">
    <property type="entry name" value="Sig_transdc_His_kin-like_C"/>
</dbReference>
<dbReference type="Gene3D" id="3.30.565.10">
    <property type="entry name" value="Histidine kinase-like ATPase, C-terminal domain"/>
    <property type="match status" value="1"/>
</dbReference>
<dbReference type="AlphaFoldDB" id="A0A4R2PQZ8"/>
<organism evidence="9 10">
    <name type="scientific">Rhodothalassium salexigens DSM 2132</name>
    <dbReference type="NCBI Taxonomy" id="1188247"/>
    <lineage>
        <taxon>Bacteria</taxon>
        <taxon>Pseudomonadati</taxon>
        <taxon>Pseudomonadota</taxon>
        <taxon>Alphaproteobacteria</taxon>
        <taxon>Rhodothalassiales</taxon>
        <taxon>Rhodothalassiaceae</taxon>
        <taxon>Rhodothalassium</taxon>
    </lineage>
</organism>
<keyword evidence="5" id="KW-0418">Kinase</keyword>
<dbReference type="PROSITE" id="PS50109">
    <property type="entry name" value="HIS_KIN"/>
    <property type="match status" value="1"/>
</dbReference>
<keyword evidence="4" id="KW-0808">Transferase</keyword>
<dbReference type="GO" id="GO:0005886">
    <property type="term" value="C:plasma membrane"/>
    <property type="evidence" value="ECO:0007669"/>
    <property type="project" value="TreeGrafter"/>
</dbReference>
<dbReference type="GO" id="GO:0009927">
    <property type="term" value="F:histidine phosphotransfer kinase activity"/>
    <property type="evidence" value="ECO:0007669"/>
    <property type="project" value="TreeGrafter"/>
</dbReference>
<proteinExistence type="predicted"/>
<dbReference type="PRINTS" id="PR00344">
    <property type="entry name" value="BCTRLSENSOR"/>
</dbReference>
<accession>A0A4R2PQZ8</accession>
<evidence type="ECO:0000256" key="1">
    <source>
        <dbReference type="ARBA" id="ARBA00000085"/>
    </source>
</evidence>
<name>A0A4R2PQZ8_RHOSA</name>
<evidence type="ECO:0000256" key="7">
    <source>
        <dbReference type="SAM" id="MobiDB-lite"/>
    </source>
</evidence>
<dbReference type="Proteomes" id="UP000295399">
    <property type="component" value="Unassembled WGS sequence"/>
</dbReference>
<dbReference type="SMART" id="SM00388">
    <property type="entry name" value="HisKA"/>
    <property type="match status" value="1"/>
</dbReference>
<reference evidence="9 10" key="1">
    <citation type="submission" date="2019-03" db="EMBL/GenBank/DDBJ databases">
        <title>Genomic Encyclopedia of Type Strains, Phase IV (KMG-IV): sequencing the most valuable type-strain genomes for metagenomic binning, comparative biology and taxonomic classification.</title>
        <authorList>
            <person name="Goeker M."/>
        </authorList>
    </citation>
    <scope>NUCLEOTIDE SEQUENCE [LARGE SCALE GENOMIC DNA]</scope>
    <source>
        <strain evidence="9 10">DSM 2132</strain>
    </source>
</reference>
<dbReference type="GO" id="GO:0000155">
    <property type="term" value="F:phosphorelay sensor kinase activity"/>
    <property type="evidence" value="ECO:0007669"/>
    <property type="project" value="InterPro"/>
</dbReference>
<dbReference type="InterPro" id="IPR003594">
    <property type="entry name" value="HATPase_dom"/>
</dbReference>
<dbReference type="PANTHER" id="PTHR43047">
    <property type="entry name" value="TWO-COMPONENT HISTIDINE PROTEIN KINASE"/>
    <property type="match status" value="1"/>
</dbReference>